<name>A0A2V4TPI9_9BURK</name>
<comment type="caution">
    <text evidence="2">The sequence shown here is derived from an EMBL/GenBank/DDBJ whole genome shotgun (WGS) entry which is preliminary data.</text>
</comment>
<proteinExistence type="predicted"/>
<dbReference type="RefSeq" id="WP_110855091.1">
    <property type="nucleotide sequence ID" value="NZ_QJSQ01000008.1"/>
</dbReference>
<organism evidence="2 3">
    <name type="scientific">Paraburkholderia silvatlantica</name>
    <dbReference type="NCBI Taxonomy" id="321895"/>
    <lineage>
        <taxon>Bacteria</taxon>
        <taxon>Pseudomonadati</taxon>
        <taxon>Pseudomonadota</taxon>
        <taxon>Betaproteobacteria</taxon>
        <taxon>Burkholderiales</taxon>
        <taxon>Burkholderiaceae</taxon>
        <taxon>Paraburkholderia</taxon>
    </lineage>
</organism>
<evidence type="ECO:0000313" key="2">
    <source>
        <dbReference type="EMBL" id="PYE23138.1"/>
    </source>
</evidence>
<dbReference type="EMBL" id="QJSQ01000008">
    <property type="protein sequence ID" value="PYE23138.1"/>
    <property type="molecule type" value="Genomic_DNA"/>
</dbReference>
<reference evidence="2 3" key="1">
    <citation type="submission" date="2018-06" db="EMBL/GenBank/DDBJ databases">
        <title>Genomic Encyclopedia of Type Strains, Phase IV (KMG-V): Genome sequencing to study the core and pangenomes of soil and plant-associated prokaryotes.</title>
        <authorList>
            <person name="Whitman W."/>
        </authorList>
    </citation>
    <scope>NUCLEOTIDE SEQUENCE [LARGE SCALE GENOMIC DNA]</scope>
    <source>
        <strain evidence="2 3">SRCL-318</strain>
    </source>
</reference>
<dbReference type="AlphaFoldDB" id="A0A2V4TPI9"/>
<protein>
    <submittedName>
        <fullName evidence="2">Uncharacterized protein</fullName>
    </submittedName>
</protein>
<sequence>MDRYDTERKARQLVALLDLMSCATKSMSMACGDEGIEILLCLADDMASEVLDGITGGNFLSHSDKDCLSHNSKEKQDEETHERSV</sequence>
<evidence type="ECO:0000256" key="1">
    <source>
        <dbReference type="SAM" id="MobiDB-lite"/>
    </source>
</evidence>
<gene>
    <name evidence="2" type="ORF">C7410_10833</name>
</gene>
<accession>A0A2V4TPI9</accession>
<dbReference type="Proteomes" id="UP000247772">
    <property type="component" value="Unassembled WGS sequence"/>
</dbReference>
<feature type="region of interest" description="Disordered" evidence="1">
    <location>
        <begin position="62"/>
        <end position="85"/>
    </location>
</feature>
<evidence type="ECO:0000313" key="3">
    <source>
        <dbReference type="Proteomes" id="UP000247772"/>
    </source>
</evidence>